<keyword evidence="2" id="KW-0963">Cytoplasm</keyword>
<organism evidence="18 19">
    <name type="scientific">Candidatus Magasanikbacteria bacterium RIFCSPHIGHO2_02_FULL_47_14</name>
    <dbReference type="NCBI Taxonomy" id="1798680"/>
    <lineage>
        <taxon>Bacteria</taxon>
        <taxon>Candidatus Magasanikiibacteriota</taxon>
    </lineage>
</organism>
<evidence type="ECO:0000256" key="8">
    <source>
        <dbReference type="ARBA" id="ARBA00022771"/>
    </source>
</evidence>
<dbReference type="PROSITE" id="PS00211">
    <property type="entry name" value="ABC_TRANSPORTER_1"/>
    <property type="match status" value="2"/>
</dbReference>
<dbReference type="Pfam" id="PF17755">
    <property type="entry name" value="UvrA_DNA-bind"/>
    <property type="match status" value="1"/>
</dbReference>
<accession>A0A1F6MAJ7</accession>
<comment type="similarity">
    <text evidence="14">Belongs to the ABC transporter superfamily. UvrA family.</text>
</comment>
<keyword evidence="5" id="KW-0547">Nucleotide-binding</keyword>
<evidence type="ECO:0000313" key="18">
    <source>
        <dbReference type="EMBL" id="OGH68639.1"/>
    </source>
</evidence>
<keyword evidence="7" id="KW-0228">DNA excision</keyword>
<evidence type="ECO:0000256" key="5">
    <source>
        <dbReference type="ARBA" id="ARBA00022741"/>
    </source>
</evidence>
<keyword evidence="6" id="KW-0227">DNA damage</keyword>
<dbReference type="CDD" id="cd03271">
    <property type="entry name" value="ABC_UvrA_II"/>
    <property type="match status" value="1"/>
</dbReference>
<dbReference type="Proteomes" id="UP000176282">
    <property type="component" value="Unassembled WGS sequence"/>
</dbReference>
<dbReference type="AlphaFoldDB" id="A0A1F6MAJ7"/>
<keyword evidence="11" id="KW-0267">Excision nuclease</keyword>
<evidence type="ECO:0000256" key="9">
    <source>
        <dbReference type="ARBA" id="ARBA00022833"/>
    </source>
</evidence>
<evidence type="ECO:0000256" key="15">
    <source>
        <dbReference type="ARBA" id="ARBA00039316"/>
    </source>
</evidence>
<dbReference type="GO" id="GO:0009380">
    <property type="term" value="C:excinuclease repair complex"/>
    <property type="evidence" value="ECO:0007669"/>
    <property type="project" value="InterPro"/>
</dbReference>
<keyword evidence="10" id="KW-0067">ATP-binding</keyword>
<evidence type="ECO:0000313" key="19">
    <source>
        <dbReference type="Proteomes" id="UP000176282"/>
    </source>
</evidence>
<evidence type="ECO:0000256" key="6">
    <source>
        <dbReference type="ARBA" id="ARBA00022763"/>
    </source>
</evidence>
<dbReference type="InterPro" id="IPR041552">
    <property type="entry name" value="UvrA_DNA-bd"/>
</dbReference>
<dbReference type="EMBL" id="MFQB01000010">
    <property type="protein sequence ID" value="OGH68639.1"/>
    <property type="molecule type" value="Genomic_DNA"/>
</dbReference>
<dbReference type="GO" id="GO:0008270">
    <property type="term" value="F:zinc ion binding"/>
    <property type="evidence" value="ECO:0007669"/>
    <property type="project" value="UniProtKB-KW"/>
</dbReference>
<name>A0A1F6MAJ7_9BACT</name>
<dbReference type="NCBIfam" id="TIGR00630">
    <property type="entry name" value="uvra"/>
    <property type="match status" value="1"/>
</dbReference>
<keyword evidence="12" id="KW-0238">DNA-binding</keyword>
<reference evidence="18 19" key="1">
    <citation type="journal article" date="2016" name="Nat. Commun.">
        <title>Thousands of microbial genomes shed light on interconnected biogeochemical processes in an aquifer system.</title>
        <authorList>
            <person name="Anantharaman K."/>
            <person name="Brown C.T."/>
            <person name="Hug L.A."/>
            <person name="Sharon I."/>
            <person name="Castelle C.J."/>
            <person name="Probst A.J."/>
            <person name="Thomas B.C."/>
            <person name="Singh A."/>
            <person name="Wilkins M.J."/>
            <person name="Karaoz U."/>
            <person name="Brodie E.L."/>
            <person name="Williams K.H."/>
            <person name="Hubbard S.S."/>
            <person name="Banfield J.F."/>
        </authorList>
    </citation>
    <scope>NUCLEOTIDE SEQUENCE [LARGE SCALE GENOMIC DNA]</scope>
</reference>
<dbReference type="InterPro" id="IPR004602">
    <property type="entry name" value="UvrA"/>
</dbReference>
<evidence type="ECO:0000256" key="11">
    <source>
        <dbReference type="ARBA" id="ARBA00022881"/>
    </source>
</evidence>
<dbReference type="GO" id="GO:0005524">
    <property type="term" value="F:ATP binding"/>
    <property type="evidence" value="ECO:0007669"/>
    <property type="project" value="UniProtKB-KW"/>
</dbReference>
<dbReference type="Gene3D" id="1.10.8.280">
    <property type="entry name" value="ABC transporter ATPase domain-like"/>
    <property type="match status" value="1"/>
</dbReference>
<dbReference type="GO" id="GO:0004518">
    <property type="term" value="F:nuclease activity"/>
    <property type="evidence" value="ECO:0007669"/>
    <property type="project" value="UniProtKB-KW"/>
</dbReference>
<dbReference type="PANTHER" id="PTHR43152:SF3">
    <property type="entry name" value="UVRABC SYSTEM PROTEIN A"/>
    <property type="match status" value="1"/>
</dbReference>
<dbReference type="GO" id="GO:0003677">
    <property type="term" value="F:DNA binding"/>
    <property type="evidence" value="ECO:0007669"/>
    <property type="project" value="UniProtKB-KW"/>
</dbReference>
<evidence type="ECO:0000256" key="4">
    <source>
        <dbReference type="ARBA" id="ARBA00022737"/>
    </source>
</evidence>
<dbReference type="GO" id="GO:0016887">
    <property type="term" value="F:ATP hydrolysis activity"/>
    <property type="evidence" value="ECO:0007669"/>
    <property type="project" value="InterPro"/>
</dbReference>
<dbReference type="NCBIfam" id="NF001503">
    <property type="entry name" value="PRK00349.1"/>
    <property type="match status" value="1"/>
</dbReference>
<dbReference type="InterPro" id="IPR017871">
    <property type="entry name" value="ABC_transporter-like_CS"/>
</dbReference>
<dbReference type="Pfam" id="PF17760">
    <property type="entry name" value="UvrA_inter"/>
    <property type="match status" value="1"/>
</dbReference>
<feature type="domain" description="ABC transporter" evidence="17">
    <location>
        <begin position="607"/>
        <end position="939"/>
    </location>
</feature>
<keyword evidence="8" id="KW-0863">Zinc-finger</keyword>
<evidence type="ECO:0000256" key="16">
    <source>
        <dbReference type="ARBA" id="ARBA00042156"/>
    </source>
</evidence>
<dbReference type="Gene3D" id="3.30.1490.20">
    <property type="entry name" value="ATP-grasp fold, A domain"/>
    <property type="match status" value="1"/>
</dbReference>
<dbReference type="SUPFAM" id="SSF52540">
    <property type="entry name" value="P-loop containing nucleoside triphosphate hydrolases"/>
    <property type="match status" value="2"/>
</dbReference>
<evidence type="ECO:0000256" key="3">
    <source>
        <dbReference type="ARBA" id="ARBA00022723"/>
    </source>
</evidence>
<dbReference type="PROSITE" id="PS50893">
    <property type="entry name" value="ABC_TRANSPORTER_2"/>
    <property type="match status" value="1"/>
</dbReference>
<dbReference type="SMART" id="SM00382">
    <property type="entry name" value="AAA"/>
    <property type="match status" value="1"/>
</dbReference>
<evidence type="ECO:0000256" key="1">
    <source>
        <dbReference type="ARBA" id="ARBA00004496"/>
    </source>
</evidence>
<evidence type="ECO:0000259" key="17">
    <source>
        <dbReference type="PROSITE" id="PS50893"/>
    </source>
</evidence>
<dbReference type="InterPro" id="IPR027417">
    <property type="entry name" value="P-loop_NTPase"/>
</dbReference>
<dbReference type="InterPro" id="IPR003439">
    <property type="entry name" value="ABC_transporter-like_ATP-bd"/>
</dbReference>
<evidence type="ECO:0000256" key="12">
    <source>
        <dbReference type="ARBA" id="ARBA00023125"/>
    </source>
</evidence>
<evidence type="ECO:0000256" key="7">
    <source>
        <dbReference type="ARBA" id="ARBA00022769"/>
    </source>
</evidence>
<dbReference type="Gene3D" id="3.40.50.300">
    <property type="entry name" value="P-loop containing nucleotide triphosphate hydrolases"/>
    <property type="match status" value="2"/>
</dbReference>
<sequence length="942" mass="104164">MPHNDIIITNSRVHNLKNVSLHIPKNKLVVITGLSGSGKSSLAFDTIYAEGQRRYAESLSAYARQFMDIQDKPDVDEIKGLSPTIAIDQKNISQNPRSTVGTVTEIYDYLRLLFARLGTQYDPESNTTVTQYTAGEIAETIRKKAREGGKFLLLSPLTKRTQIKPKRLIATLEQSGFERVRVNGVTMNLKEVKKYRFDTTKEYDIDVVVGEVTPGNKLSIPMLVDKALDLSNGFIIVASDLAGEEKIFATSPYSPSTGHIFEPVEPRSFSFNSPYGACPRCTGLGYTLDVDPELVIPNPRLTLAEGAVQPWTRIVGNQNYYQKLLGAVAEKHNFSLETPVQDLPQPVLDVLYYGTNDETYLVGDKNITFEGIVSNLVQRHAETDSDYIRKEIEHYMRERICPTCDGRRLKQSSLFVKIGDYSIADMVEMSIEEALEFFTSKAEKGFLESVKDKKEIGIASPIINEVRTRLENLIRVGLPYITLNRSVTTLSGGEAQRIRLSTQLSTGLTDVIYILDEPSIGLHPKDNDKLIDTLKTLRDIGNTVIVVEHDQATIEAADFVVDVGPGAGEYGGEIIASGTPVSIKKNKNSLTGLYLSRKKSIPPPVKYRKGNGKQIEVIGAKGYNLKNITVAFPLATFISVTGVSGSGKSTLVIDILAKALAKHFYRAKSEPGEHTKIKGMNGVDKVISIDQTPIGRTPRSNPATYTGVFTAIRDLYTDQPEARLRGFDAGMFSFNVKGGGRCEACAGEGYRRIPMQFLSDVFVECNECEGERYTKEALEIHYRGKNIADVLEMTIEEGYRFFNDVPAISEKLKILRDVGLGYLHLGQPATTLSGGEAQRIKLATELSRRSTGKTLYILDEPTTGLHFEDITRLLHVLNQLVDKGNTVITIEHNIDIIKSADYIIDLGPEGGNKGGEVVAAGTPKEVMKEKKSFTGMYLKKNI</sequence>
<comment type="subcellular location">
    <subcellularLocation>
        <location evidence="1">Cytoplasm</location>
    </subcellularLocation>
</comment>
<dbReference type="STRING" id="1798680.A3J66_01905"/>
<keyword evidence="9" id="KW-0862">Zinc</keyword>
<keyword evidence="13" id="KW-0234">DNA repair</keyword>
<keyword evidence="4" id="KW-0677">Repeat</keyword>
<keyword evidence="3" id="KW-0479">Metal-binding</keyword>
<dbReference type="Gene3D" id="1.20.1580.10">
    <property type="entry name" value="ABC transporter ATPase like domain"/>
    <property type="match status" value="2"/>
</dbReference>
<dbReference type="PANTHER" id="PTHR43152">
    <property type="entry name" value="UVRABC SYSTEM PROTEIN A"/>
    <property type="match status" value="1"/>
</dbReference>
<dbReference type="InterPro" id="IPR041102">
    <property type="entry name" value="UvrA_inter"/>
</dbReference>
<evidence type="ECO:0000256" key="10">
    <source>
        <dbReference type="ARBA" id="ARBA00022840"/>
    </source>
</evidence>
<protein>
    <recommendedName>
        <fullName evidence="15">UvrABC system protein A</fullName>
    </recommendedName>
    <alternativeName>
        <fullName evidence="16">Excinuclease ABC subunit A</fullName>
    </alternativeName>
</protein>
<comment type="caution">
    <text evidence="18">The sequence shown here is derived from an EMBL/GenBank/DDBJ whole genome shotgun (WGS) entry which is preliminary data.</text>
</comment>
<dbReference type="InterPro" id="IPR003593">
    <property type="entry name" value="AAA+_ATPase"/>
</dbReference>
<dbReference type="GO" id="GO:0006289">
    <property type="term" value="P:nucleotide-excision repair"/>
    <property type="evidence" value="ECO:0007669"/>
    <property type="project" value="InterPro"/>
</dbReference>
<gene>
    <name evidence="18" type="ORF">A3J66_01905</name>
</gene>
<evidence type="ECO:0000256" key="13">
    <source>
        <dbReference type="ARBA" id="ARBA00023204"/>
    </source>
</evidence>
<dbReference type="GO" id="GO:0005737">
    <property type="term" value="C:cytoplasm"/>
    <property type="evidence" value="ECO:0007669"/>
    <property type="project" value="UniProtKB-SubCell"/>
</dbReference>
<evidence type="ECO:0000256" key="14">
    <source>
        <dbReference type="ARBA" id="ARBA00038000"/>
    </source>
</evidence>
<evidence type="ECO:0000256" key="2">
    <source>
        <dbReference type="ARBA" id="ARBA00022490"/>
    </source>
</evidence>
<dbReference type="InterPro" id="IPR013815">
    <property type="entry name" value="ATP_grasp_subdomain_1"/>
</dbReference>
<proteinExistence type="inferred from homology"/>